<dbReference type="EMBL" id="NMPR01000066">
    <property type="protein sequence ID" value="KAA8631899.1"/>
    <property type="molecule type" value="Genomic_DNA"/>
</dbReference>
<reference evidence="8 9" key="1">
    <citation type="submission" date="2017-07" db="EMBL/GenBank/DDBJ databases">
        <title>Genome sequence of the Sordaria macrospora wild type strain R19027.</title>
        <authorList>
            <person name="Nowrousian M."/>
            <person name="Teichert I."/>
            <person name="Kueck U."/>
        </authorList>
    </citation>
    <scope>NUCLEOTIDE SEQUENCE [LARGE SCALE GENOMIC DNA]</scope>
    <source>
        <strain evidence="8 9">R19027</strain>
        <tissue evidence="8">Mycelium</tissue>
    </source>
</reference>
<feature type="domain" description="TFIIF beta subunit N-terminal" evidence="7">
    <location>
        <begin position="37"/>
        <end position="181"/>
    </location>
</feature>
<organism evidence="8 9">
    <name type="scientific">Sordaria macrospora</name>
    <dbReference type="NCBI Taxonomy" id="5147"/>
    <lineage>
        <taxon>Eukaryota</taxon>
        <taxon>Fungi</taxon>
        <taxon>Dikarya</taxon>
        <taxon>Ascomycota</taxon>
        <taxon>Pezizomycotina</taxon>
        <taxon>Sordariomycetes</taxon>
        <taxon>Sordariomycetidae</taxon>
        <taxon>Sordariales</taxon>
        <taxon>Sordariaceae</taxon>
        <taxon>Sordaria</taxon>
    </lineage>
</organism>
<dbReference type="AlphaFoldDB" id="A0A8S8ZR66"/>
<sequence>MADPMRIKPDPDAAFAEDDLDESADLGFYDPNDFPLKNAYLARLPGYVWQAWASLPDDAEIQIGNVRRIVQEGQPEKLQILLDDLPQHKEIPKEYNLDMVDANVNNTFVFGEHDHPSYAAKNKERAEALAQGIPAHLVRQQMRQSEPPQERAKKGQQYTKKAIPKQTTIVATIKREVVATPLENPETDYALAARGQKQTAPKHTVQVLDRLPPNGITDPKGWETFLVRVIEELLPLELPLTPNNSARPRLRARPRRWTTRPLAGPKTSFSTSSPNASPSICTGPSRHCALESLSPRLSSESAWTRLPLFIERVLLRTTGLSSRNIRV</sequence>
<evidence type="ECO:0000256" key="5">
    <source>
        <dbReference type="ARBA" id="ARBA00023242"/>
    </source>
</evidence>
<keyword evidence="4" id="KW-0804">Transcription</keyword>
<evidence type="ECO:0000256" key="3">
    <source>
        <dbReference type="ARBA" id="ARBA00023125"/>
    </source>
</evidence>
<feature type="region of interest" description="Disordered" evidence="6">
    <location>
        <begin position="242"/>
        <end position="280"/>
    </location>
</feature>
<accession>A0A8S8ZR66</accession>
<proteinExistence type="predicted"/>
<dbReference type="Proteomes" id="UP000433876">
    <property type="component" value="Unassembled WGS sequence"/>
</dbReference>
<evidence type="ECO:0000259" key="7">
    <source>
        <dbReference type="Pfam" id="PF17683"/>
    </source>
</evidence>
<name>A0A8S8ZR66_SORMA</name>
<feature type="compositionally biased region" description="Basic residues" evidence="6">
    <location>
        <begin position="248"/>
        <end position="258"/>
    </location>
</feature>
<dbReference type="Pfam" id="PF17683">
    <property type="entry name" value="TFIIF_beta_N"/>
    <property type="match status" value="1"/>
</dbReference>
<evidence type="ECO:0000313" key="9">
    <source>
        <dbReference type="Proteomes" id="UP000433876"/>
    </source>
</evidence>
<evidence type="ECO:0000256" key="6">
    <source>
        <dbReference type="SAM" id="MobiDB-lite"/>
    </source>
</evidence>
<evidence type="ECO:0000256" key="1">
    <source>
        <dbReference type="ARBA" id="ARBA00004123"/>
    </source>
</evidence>
<dbReference type="InterPro" id="IPR011039">
    <property type="entry name" value="TFIIF_interaction"/>
</dbReference>
<dbReference type="GO" id="GO:0005634">
    <property type="term" value="C:nucleus"/>
    <property type="evidence" value="ECO:0007669"/>
    <property type="project" value="UniProtKB-SubCell"/>
</dbReference>
<keyword evidence="5" id="KW-0539">Nucleus</keyword>
<protein>
    <recommendedName>
        <fullName evidence="7">TFIIF beta subunit N-terminal domain-containing protein</fullName>
    </recommendedName>
</protein>
<dbReference type="VEuPathDB" id="FungiDB:SMAC_00429"/>
<evidence type="ECO:0000256" key="4">
    <source>
        <dbReference type="ARBA" id="ARBA00023163"/>
    </source>
</evidence>
<dbReference type="GO" id="GO:0003677">
    <property type="term" value="F:DNA binding"/>
    <property type="evidence" value="ECO:0007669"/>
    <property type="project" value="UniProtKB-KW"/>
</dbReference>
<keyword evidence="2" id="KW-0805">Transcription regulation</keyword>
<evidence type="ECO:0000313" key="8">
    <source>
        <dbReference type="EMBL" id="KAA8631899.1"/>
    </source>
</evidence>
<dbReference type="InterPro" id="IPR040504">
    <property type="entry name" value="TFIIF_beta_N"/>
</dbReference>
<comment type="caution">
    <text evidence="8">The sequence shown here is derived from an EMBL/GenBank/DDBJ whole genome shotgun (WGS) entry which is preliminary data.</text>
</comment>
<gene>
    <name evidence="8" type="ORF">SMACR_00429</name>
</gene>
<keyword evidence="3" id="KW-0238">DNA-binding</keyword>
<evidence type="ECO:0000256" key="2">
    <source>
        <dbReference type="ARBA" id="ARBA00023015"/>
    </source>
</evidence>
<dbReference type="GO" id="GO:0006367">
    <property type="term" value="P:transcription initiation at RNA polymerase II promoter"/>
    <property type="evidence" value="ECO:0007669"/>
    <property type="project" value="InterPro"/>
</dbReference>
<comment type="subcellular location">
    <subcellularLocation>
        <location evidence="1">Nucleus</location>
    </subcellularLocation>
</comment>
<dbReference type="CDD" id="cd07980">
    <property type="entry name" value="TFIIF_beta"/>
    <property type="match status" value="1"/>
</dbReference>
<feature type="compositionally biased region" description="Low complexity" evidence="6">
    <location>
        <begin position="259"/>
        <end position="279"/>
    </location>
</feature>
<dbReference type="SUPFAM" id="SSF50916">
    <property type="entry name" value="Rap30/74 interaction domains"/>
    <property type="match status" value="1"/>
</dbReference>